<evidence type="ECO:0000313" key="9">
    <source>
        <dbReference type="EMBL" id="MDC3426348.1"/>
    </source>
</evidence>
<dbReference type="GO" id="GO:0006352">
    <property type="term" value="P:DNA-templated transcription initiation"/>
    <property type="evidence" value="ECO:0007669"/>
    <property type="project" value="InterPro"/>
</dbReference>
<evidence type="ECO:0000256" key="2">
    <source>
        <dbReference type="ARBA" id="ARBA00023015"/>
    </source>
</evidence>
<evidence type="ECO:0000259" key="8">
    <source>
        <dbReference type="Pfam" id="PF08281"/>
    </source>
</evidence>
<dbReference type="InterPro" id="IPR014284">
    <property type="entry name" value="RNA_pol_sigma-70_dom"/>
</dbReference>
<keyword evidence="3 6" id="KW-0731">Sigma factor</keyword>
<dbReference type="InterPro" id="IPR007627">
    <property type="entry name" value="RNA_pol_sigma70_r2"/>
</dbReference>
<dbReference type="GO" id="GO:0016987">
    <property type="term" value="F:sigma factor activity"/>
    <property type="evidence" value="ECO:0007669"/>
    <property type="project" value="UniProtKB-KW"/>
</dbReference>
<evidence type="ECO:0000259" key="7">
    <source>
        <dbReference type="Pfam" id="PF04542"/>
    </source>
</evidence>
<name>A0A9X3WXJ0_9BACI</name>
<dbReference type="PROSITE" id="PS01063">
    <property type="entry name" value="SIGMA70_ECF"/>
    <property type="match status" value="1"/>
</dbReference>
<dbReference type="Gene3D" id="1.10.1740.10">
    <property type="match status" value="1"/>
</dbReference>
<reference evidence="9" key="1">
    <citation type="submission" date="2022-06" db="EMBL/GenBank/DDBJ databases">
        <title>Aquibacillus sp. a new bacterium isolated from soil saline samples.</title>
        <authorList>
            <person name="Galisteo C."/>
            <person name="De La Haba R."/>
            <person name="Sanchez-Porro C."/>
            <person name="Ventosa A."/>
        </authorList>
    </citation>
    <scope>NUCLEOTIDE SEQUENCE</scope>
    <source>
        <strain evidence="9">3ASR75-11</strain>
    </source>
</reference>
<dbReference type="PANTHER" id="PTHR43133">
    <property type="entry name" value="RNA POLYMERASE ECF-TYPE SIGMA FACTO"/>
    <property type="match status" value="1"/>
</dbReference>
<dbReference type="Pfam" id="PF08281">
    <property type="entry name" value="Sigma70_r4_2"/>
    <property type="match status" value="1"/>
</dbReference>
<dbReference type="InterPro" id="IPR013324">
    <property type="entry name" value="RNA_pol_sigma_r3/r4-like"/>
</dbReference>
<comment type="similarity">
    <text evidence="1 6">Belongs to the sigma-70 factor family. ECF subfamily.</text>
</comment>
<keyword evidence="4 6" id="KW-0238">DNA-binding</keyword>
<dbReference type="InterPro" id="IPR039425">
    <property type="entry name" value="RNA_pol_sigma-70-like"/>
</dbReference>
<feature type="domain" description="RNA polymerase sigma-70 region 2" evidence="7">
    <location>
        <begin position="17"/>
        <end position="84"/>
    </location>
</feature>
<dbReference type="SUPFAM" id="SSF88659">
    <property type="entry name" value="Sigma3 and sigma4 domains of RNA polymerase sigma factors"/>
    <property type="match status" value="1"/>
</dbReference>
<gene>
    <name evidence="9" type="ORF">NC797_17930</name>
</gene>
<protein>
    <recommendedName>
        <fullName evidence="6">RNA polymerase sigma factor</fullName>
    </recommendedName>
</protein>
<dbReference type="EMBL" id="JAMQKB010000045">
    <property type="protein sequence ID" value="MDC3426348.1"/>
    <property type="molecule type" value="Genomic_DNA"/>
</dbReference>
<dbReference type="PANTHER" id="PTHR43133:SF51">
    <property type="entry name" value="RNA POLYMERASE SIGMA FACTOR"/>
    <property type="match status" value="1"/>
</dbReference>
<feature type="domain" description="RNA polymerase sigma factor 70 region 4 type 2" evidence="8">
    <location>
        <begin position="119"/>
        <end position="167"/>
    </location>
</feature>
<keyword evidence="2 6" id="KW-0805">Transcription regulation</keyword>
<accession>A0A9X3WXJ0</accession>
<dbReference type="CDD" id="cd06171">
    <property type="entry name" value="Sigma70_r4"/>
    <property type="match status" value="1"/>
</dbReference>
<dbReference type="Pfam" id="PF04542">
    <property type="entry name" value="Sigma70_r2"/>
    <property type="match status" value="1"/>
</dbReference>
<dbReference type="Gene3D" id="1.10.10.10">
    <property type="entry name" value="Winged helix-like DNA-binding domain superfamily/Winged helix DNA-binding domain"/>
    <property type="match status" value="1"/>
</dbReference>
<dbReference type="InterPro" id="IPR013249">
    <property type="entry name" value="RNA_pol_sigma70_r4_t2"/>
</dbReference>
<comment type="caution">
    <text evidence="9">The sequence shown here is derived from an EMBL/GenBank/DDBJ whole genome shotgun (WGS) entry which is preliminary data.</text>
</comment>
<evidence type="ECO:0000256" key="1">
    <source>
        <dbReference type="ARBA" id="ARBA00010641"/>
    </source>
</evidence>
<dbReference type="Proteomes" id="UP001145050">
    <property type="component" value="Unassembled WGS sequence"/>
</dbReference>
<evidence type="ECO:0000256" key="3">
    <source>
        <dbReference type="ARBA" id="ARBA00023082"/>
    </source>
</evidence>
<dbReference type="NCBIfam" id="TIGR02937">
    <property type="entry name" value="sigma70-ECF"/>
    <property type="match status" value="1"/>
</dbReference>
<keyword evidence="5 6" id="KW-0804">Transcription</keyword>
<dbReference type="InterPro" id="IPR000838">
    <property type="entry name" value="RNA_pol_sigma70_ECF_CS"/>
</dbReference>
<dbReference type="InterPro" id="IPR036388">
    <property type="entry name" value="WH-like_DNA-bd_sf"/>
</dbReference>
<dbReference type="SUPFAM" id="SSF88946">
    <property type="entry name" value="Sigma2 domain of RNA polymerase sigma factors"/>
    <property type="match status" value="1"/>
</dbReference>
<dbReference type="AlphaFoldDB" id="A0A9X3WXJ0"/>
<keyword evidence="10" id="KW-1185">Reference proteome</keyword>
<sequence>MEENSYEMREYLFNDIYEKFYHRVFCTSMNVIRNRHLAEDVVQETFMKAYKNIDKLNDNSKIGAWLSTIASRTAIDMLRREKRRPCLPLEEITFSMDEDLLPLCTVESEIELLSMKEEMNEKMLQLSPKLQTVFSLKFISQLTDDEIANQLNITTSTVKTRIFRARKIVKDQWIRTEHSETSSLGA</sequence>
<dbReference type="GO" id="GO:0006950">
    <property type="term" value="P:response to stress"/>
    <property type="evidence" value="ECO:0007669"/>
    <property type="project" value="UniProtKB-ARBA"/>
</dbReference>
<evidence type="ECO:0000256" key="4">
    <source>
        <dbReference type="ARBA" id="ARBA00023125"/>
    </source>
</evidence>
<proteinExistence type="inferred from homology"/>
<evidence type="ECO:0000256" key="5">
    <source>
        <dbReference type="ARBA" id="ARBA00023163"/>
    </source>
</evidence>
<evidence type="ECO:0000256" key="6">
    <source>
        <dbReference type="RuleBase" id="RU000716"/>
    </source>
</evidence>
<dbReference type="GO" id="GO:0003677">
    <property type="term" value="F:DNA binding"/>
    <property type="evidence" value="ECO:0007669"/>
    <property type="project" value="UniProtKB-KW"/>
</dbReference>
<organism evidence="9 10">
    <name type="scientific">Terrihalobacillus insolitus</name>
    <dbReference type="NCBI Taxonomy" id="2950438"/>
    <lineage>
        <taxon>Bacteria</taxon>
        <taxon>Bacillati</taxon>
        <taxon>Bacillota</taxon>
        <taxon>Bacilli</taxon>
        <taxon>Bacillales</taxon>
        <taxon>Bacillaceae</taxon>
        <taxon>Terrihalobacillus</taxon>
    </lineage>
</organism>
<evidence type="ECO:0000313" key="10">
    <source>
        <dbReference type="Proteomes" id="UP001145050"/>
    </source>
</evidence>
<dbReference type="InterPro" id="IPR013325">
    <property type="entry name" value="RNA_pol_sigma_r2"/>
</dbReference>
<dbReference type="RefSeq" id="WP_272438173.1">
    <property type="nucleotide sequence ID" value="NZ_JAMQKB010000045.1"/>
</dbReference>